<dbReference type="EMBL" id="CM024794">
    <property type="protein sequence ID" value="KAG8001843.1"/>
    <property type="molecule type" value="Genomic_DNA"/>
</dbReference>
<sequence>MGVPYAKQKRNDSFTEDTKNGAAKEAAANEATDFNHGKANLKNTANTSQGPGPTQGISHQIEPNNGNEAVLTSMLQVPAADAQNREQSLNKAVNKSQDMDPIKIDPYIFTAERHASSANPPGRVMKIPKGANDDLSVFSKHKPPAPVKQKTKPVQQQTKPVQQQQNTTSAVQQQTKPVQQQTKPVQQQTKPVQEQAKPVQQQTKPVQQQTKPVQQQQNTTSAVQQQTKPVQQQTKPVQQQTKPVPEQAKPVQQQTKPVQQQTKPVQQQQNTTSAVQQQTKPVQEQQNTTSAVQQQTKPVQQQTKPVQQQTKPVQEQAKPVQQQTKPVQQQTKPVQQQTKPVQQQQNTTSAVQQQTKPVQQQTKPVQQQTKPVQQQTKPVQQQTKPVQEQTKPVQQQTKPVQQQTKPVQEQTKPVQQQQKITAAVQQQSKPVQEQTKPVKEQAKPVKEQLKPVQEQTKPVQEQTKPVQQQTEPVQQQTKPVQQQKKAPSPVLHVTVSCQRQQTAQTVPPCDMATADSAHTSQVAAQGLCRYGLHRVEHSDVVRGVPTENPPRGTKAQITLLRQKYNCALTHVNEVSTNLTYQATDKTHNTAEQSTAISPGMAEVPPDHSTQESHQSESQVNINALHPVIEHCVILTQRRREPAEGTVTTEQESSEQQYYIAVEETTIQTNNEPKQISKPNQADDTNENASPCILKVNVEALELQVPAVEGMPTTAPNNATAHPTTAAAETSVKSGLDPVSIPQDTDVKLETINKNQPDEKTRNVTLKEEMNAKDGQVVKEEQEPAVHREGRRHPFKVNQSCPHGVRRNPGIGLPPNVQKW</sequence>
<name>A0ACB7EJN2_NIBAL</name>
<evidence type="ECO:0000313" key="2">
    <source>
        <dbReference type="Proteomes" id="UP000805704"/>
    </source>
</evidence>
<accession>A0ACB7EJN2</accession>
<dbReference type="Proteomes" id="UP000805704">
    <property type="component" value="Chromosome 6"/>
</dbReference>
<evidence type="ECO:0000313" key="1">
    <source>
        <dbReference type="EMBL" id="KAG8001843.1"/>
    </source>
</evidence>
<comment type="caution">
    <text evidence="1">The sequence shown here is derived from an EMBL/GenBank/DDBJ whole genome shotgun (WGS) entry which is preliminary data.</text>
</comment>
<gene>
    <name evidence="1" type="primary">CHS5</name>
    <name evidence="1" type="ORF">GBF38_012073</name>
</gene>
<reference evidence="1" key="1">
    <citation type="submission" date="2020-04" db="EMBL/GenBank/DDBJ databases">
        <title>A chromosome-scale assembly and high-density genetic map of the yellow drum (Nibea albiflora) genome.</title>
        <authorList>
            <person name="Xu D."/>
            <person name="Zhang W."/>
            <person name="Chen R."/>
            <person name="Tan P."/>
            <person name="Wang L."/>
            <person name="Song H."/>
            <person name="Tian L."/>
            <person name="Zhu Q."/>
            <person name="Wang B."/>
        </authorList>
    </citation>
    <scope>NUCLEOTIDE SEQUENCE</scope>
    <source>
        <strain evidence="1">ZJHYS-2018</strain>
    </source>
</reference>
<protein>
    <submittedName>
        <fullName evidence="1">Chitin biosynthesis protein CHS5</fullName>
    </submittedName>
</protein>
<keyword evidence="2" id="KW-1185">Reference proteome</keyword>
<proteinExistence type="predicted"/>
<organism evidence="1 2">
    <name type="scientific">Nibea albiflora</name>
    <name type="common">Yellow drum</name>
    <name type="synonym">Corvina albiflora</name>
    <dbReference type="NCBI Taxonomy" id="240163"/>
    <lineage>
        <taxon>Eukaryota</taxon>
        <taxon>Metazoa</taxon>
        <taxon>Chordata</taxon>
        <taxon>Craniata</taxon>
        <taxon>Vertebrata</taxon>
        <taxon>Euteleostomi</taxon>
        <taxon>Actinopterygii</taxon>
        <taxon>Neopterygii</taxon>
        <taxon>Teleostei</taxon>
        <taxon>Neoteleostei</taxon>
        <taxon>Acanthomorphata</taxon>
        <taxon>Eupercaria</taxon>
        <taxon>Sciaenidae</taxon>
        <taxon>Nibea</taxon>
    </lineage>
</organism>